<protein>
    <submittedName>
        <fullName evidence="1">Uncharacterized protein</fullName>
    </submittedName>
</protein>
<sequence>MNSGINHNVDYNDLYIQIVEALKLVYGSNCDLGDYLDEYIYNIECSYNYIKVWLKSDTYHHRIFLFLDVLDFDDEISTLDFTIHNVVDHSFVRCLGIENLTLANSIWHYLRIFRDGYIITLDINNGKIIKESDCVCSFCEYNNEYDDDNSIDDDYVCYRGEQRTEVEYEFDSFCVNNIEHILFSNICTLLF</sequence>
<evidence type="ECO:0000313" key="1">
    <source>
        <dbReference type="EMBL" id="QBK85117.1"/>
    </source>
</evidence>
<organism evidence="1">
    <name type="scientific">Pithovirus LCDPAC02</name>
    <dbReference type="NCBI Taxonomy" id="2506601"/>
    <lineage>
        <taxon>Viruses</taxon>
        <taxon>Pithoviruses</taxon>
    </lineage>
</organism>
<proteinExistence type="predicted"/>
<dbReference type="EMBL" id="MK500303">
    <property type="protein sequence ID" value="QBK85117.1"/>
    <property type="molecule type" value="Genomic_DNA"/>
</dbReference>
<name>A0A481YQC4_9VIRU</name>
<reference evidence="1" key="1">
    <citation type="journal article" date="2019" name="MBio">
        <title>Virus Genomes from Deep Sea Sediments Expand the Ocean Megavirome and Support Independent Origins of Viral Gigantism.</title>
        <authorList>
            <person name="Backstrom D."/>
            <person name="Yutin N."/>
            <person name="Jorgensen S.L."/>
            <person name="Dharamshi J."/>
            <person name="Homa F."/>
            <person name="Zaremba-Niedwiedzka K."/>
            <person name="Spang A."/>
            <person name="Wolf Y.I."/>
            <person name="Koonin E.V."/>
            <person name="Ettema T.J."/>
        </authorList>
    </citation>
    <scope>NUCLEOTIDE SEQUENCE</scope>
</reference>
<gene>
    <name evidence="1" type="ORF">LCDPAC02_03160</name>
</gene>
<accession>A0A481YQC4</accession>